<reference evidence="5" key="1">
    <citation type="journal article" date="2019" name="Int. J. Syst. Evol. Microbiol.">
        <title>The Global Catalogue of Microorganisms (GCM) 10K type strain sequencing project: providing services to taxonomists for standard genome sequencing and annotation.</title>
        <authorList>
            <consortium name="The Broad Institute Genomics Platform"/>
            <consortium name="The Broad Institute Genome Sequencing Center for Infectious Disease"/>
            <person name="Wu L."/>
            <person name="Ma J."/>
        </authorList>
    </citation>
    <scope>NUCLEOTIDE SEQUENCE [LARGE SCALE GENOMIC DNA]</scope>
    <source>
        <strain evidence="5">CGMCC 4.1469</strain>
    </source>
</reference>
<feature type="region of interest" description="Disordered" evidence="1">
    <location>
        <begin position="321"/>
        <end position="340"/>
    </location>
</feature>
<dbReference type="PANTHER" id="PTHR36509:SF3">
    <property type="entry name" value="SIGNAL PEPTIDE PROTEIN"/>
    <property type="match status" value="1"/>
</dbReference>
<dbReference type="InterPro" id="IPR037049">
    <property type="entry name" value="DUF1214_C_sf"/>
</dbReference>
<dbReference type="InterPro" id="IPR010679">
    <property type="entry name" value="DUF1254"/>
</dbReference>
<gene>
    <name evidence="4" type="ORF">ACFP0N_37315</name>
</gene>
<accession>A0ABW1F868</accession>
<sequence>MPEPDPVPASLVTPDTVKTTAGTFVFTDGLPTPETAAAVYGRLDRLHAVEAYRAGLPAVSLWAMRRAMLAAGVADGDVLVFSELMDCRSLFLTANADTVYFLTFLDLGEGPVVVDVPPDCLTVADDMWFRWVTDLGPPGPDRGEGGRYLFAGPGYQGPLPEGGMFVHRVRTNRVWLLGRCFLEDDNPAPAARRIREQLKITPYTPGGYGTSVGSFLLGRSPLAQPAEPRTPRFVEGSGLAINTVAPVDASFFTLLDEAVQAEPATALDPGAAAPIAAIGIVKDEPFAPDGYWQEVLEDAAATANAYVRAVAMRPRAAEGSDLYPGTGSRWTSPPSGGGFDFRTPPPPVTPEGRGPFPDHGAGRLTARASFFYLATGVTPAMCMNLPRIGSQYLWSTMDSTGLPLEGDRTYRLILPPGIPAEKFWSITLYDNQTRSMLATDQRFPRAGSQAYPTPAAVPDKDGSVSLWFDPVLPDGVPEGNWVQTAPGRNWFALLRLYSPLPAFFDRSWRPGEIELQAPATA</sequence>
<evidence type="ECO:0000259" key="3">
    <source>
        <dbReference type="Pfam" id="PF06863"/>
    </source>
</evidence>
<keyword evidence="5" id="KW-1185">Reference proteome</keyword>
<dbReference type="Pfam" id="PF06742">
    <property type="entry name" value="DUF1214"/>
    <property type="match status" value="1"/>
</dbReference>
<dbReference type="Gene3D" id="1.10.3360.10">
    <property type="entry name" value="VPA0735-like domain"/>
    <property type="match status" value="1"/>
</dbReference>
<dbReference type="Gene3D" id="2.60.120.600">
    <property type="entry name" value="Domain of unknown function DUF1214, C-terminal domain"/>
    <property type="match status" value="1"/>
</dbReference>
<dbReference type="Proteomes" id="UP001596067">
    <property type="component" value="Unassembled WGS sequence"/>
</dbReference>
<organism evidence="4 5">
    <name type="scientific">Kitasatospora aburaviensis</name>
    <dbReference type="NCBI Taxonomy" id="67265"/>
    <lineage>
        <taxon>Bacteria</taxon>
        <taxon>Bacillati</taxon>
        <taxon>Actinomycetota</taxon>
        <taxon>Actinomycetes</taxon>
        <taxon>Kitasatosporales</taxon>
        <taxon>Streptomycetaceae</taxon>
        <taxon>Kitasatospora</taxon>
    </lineage>
</organism>
<proteinExistence type="predicted"/>
<dbReference type="EMBL" id="JBHSOD010000089">
    <property type="protein sequence ID" value="MFC5890627.1"/>
    <property type="molecule type" value="Genomic_DNA"/>
</dbReference>
<evidence type="ECO:0000313" key="5">
    <source>
        <dbReference type="Proteomes" id="UP001596067"/>
    </source>
</evidence>
<evidence type="ECO:0000313" key="4">
    <source>
        <dbReference type="EMBL" id="MFC5890627.1"/>
    </source>
</evidence>
<feature type="domain" description="DUF1254" evidence="3">
    <location>
        <begin position="89"/>
        <end position="202"/>
    </location>
</feature>
<evidence type="ECO:0000256" key="1">
    <source>
        <dbReference type="SAM" id="MobiDB-lite"/>
    </source>
</evidence>
<dbReference type="InterPro" id="IPR010621">
    <property type="entry name" value="DUF1214"/>
</dbReference>
<dbReference type="RefSeq" id="WP_313761250.1">
    <property type="nucleotide sequence ID" value="NZ_JBHSOD010000089.1"/>
</dbReference>
<comment type="caution">
    <text evidence="4">The sequence shown here is derived from an EMBL/GenBank/DDBJ whole genome shotgun (WGS) entry which is preliminary data.</text>
</comment>
<dbReference type="InterPro" id="IPR037050">
    <property type="entry name" value="DUF1254_sf"/>
</dbReference>
<protein>
    <submittedName>
        <fullName evidence="4">DUF1254 domain-containing protein</fullName>
    </submittedName>
</protein>
<dbReference type="SUPFAM" id="SSF160935">
    <property type="entry name" value="VPA0735-like"/>
    <property type="match status" value="1"/>
</dbReference>
<dbReference type="Gene3D" id="2.60.40.1610">
    <property type="entry name" value="Domain of unknown function DUF1254"/>
    <property type="match status" value="1"/>
</dbReference>
<dbReference type="Pfam" id="PF06863">
    <property type="entry name" value="DUF1254"/>
    <property type="match status" value="1"/>
</dbReference>
<evidence type="ECO:0000259" key="2">
    <source>
        <dbReference type="Pfam" id="PF06742"/>
    </source>
</evidence>
<name>A0ABW1F868_9ACTN</name>
<feature type="domain" description="DUF1214" evidence="2">
    <location>
        <begin position="390"/>
        <end position="499"/>
    </location>
</feature>
<dbReference type="PANTHER" id="PTHR36509">
    <property type="entry name" value="BLL3101 PROTEIN"/>
    <property type="match status" value="1"/>
</dbReference>